<dbReference type="Proteomes" id="UP001300672">
    <property type="component" value="Chromosome"/>
</dbReference>
<evidence type="ECO:0000256" key="1">
    <source>
        <dbReference type="SAM" id="SignalP"/>
    </source>
</evidence>
<protein>
    <submittedName>
        <fullName evidence="2">Uncharacterized protein</fullName>
    </submittedName>
</protein>
<dbReference type="EMBL" id="CP124755">
    <property type="protein sequence ID" value="WGZ92315.1"/>
    <property type="molecule type" value="Genomic_DNA"/>
</dbReference>
<dbReference type="KEGG" id="tdu:QJT80_07465"/>
<feature type="signal peptide" evidence="1">
    <location>
        <begin position="1"/>
        <end position="22"/>
    </location>
</feature>
<feature type="chain" id="PRO_5041692390" evidence="1">
    <location>
        <begin position="23"/>
        <end position="195"/>
    </location>
</feature>
<evidence type="ECO:0000313" key="2">
    <source>
        <dbReference type="EMBL" id="WGZ92315.1"/>
    </source>
</evidence>
<organism evidence="2">
    <name type="scientific">Candidatus Thiocaldithrix dubininis</name>
    <dbReference type="NCBI Taxonomy" id="3080823"/>
    <lineage>
        <taxon>Bacteria</taxon>
        <taxon>Pseudomonadati</taxon>
        <taxon>Pseudomonadota</taxon>
        <taxon>Gammaproteobacteria</taxon>
        <taxon>Thiotrichales</taxon>
        <taxon>Thiotrichaceae</taxon>
        <taxon>Candidatus Thiocaldithrix</taxon>
    </lineage>
</organism>
<proteinExistence type="predicted"/>
<keyword evidence="1" id="KW-0732">Signal</keyword>
<dbReference type="AlphaFoldDB" id="A0AA95H8M3"/>
<name>A0AA95H8M3_9GAMM</name>
<sequence length="195" mass="21673">MVTTVLRFTVLMALCLVIPAQAREAWVAHPPAKVLESPQGAVLCRISKAQTISIIGQDGAYYVTDVCGATGLIHGAELAFEPARADSSSVHDLGNSLVEKVRASRRTHVYQGTWEGIPASMYLEWEDYQSEGGRVRGFIQSSGGSVMETFKGENYAFRKIRLRLDDGRSLYLYATVDKDIKTWHGDNLKFSHKYK</sequence>
<accession>A0AA95H8M3</accession>
<reference evidence="2" key="2">
    <citation type="submission" date="2023-04" db="EMBL/GenBank/DDBJ databases">
        <authorList>
            <person name="Beletskiy A.V."/>
            <person name="Mardanov A.V."/>
            <person name="Ravin N.V."/>
        </authorList>
    </citation>
    <scope>NUCLEOTIDE SEQUENCE</scope>
    <source>
        <strain evidence="2">GKL-01</strain>
    </source>
</reference>
<reference evidence="2" key="1">
    <citation type="journal article" date="2023" name="Int. J. Mol. Sci.">
        <title>Metagenomics Revealed a New Genus 'Candidatus Thiocaldithrix dubininis' gen. nov., sp. nov. and a New Species 'Candidatus Thiothrix putei' sp. nov. in the Family Thiotrichaceae, Some Members of Which Have Traits of Both Na+- and H+-Motive Energetics.</title>
        <authorList>
            <person name="Ravin N.V."/>
            <person name="Muntyan M.S."/>
            <person name="Smolyakov D.D."/>
            <person name="Rudenko T.S."/>
            <person name="Beletsky A.V."/>
            <person name="Mardanov A.V."/>
            <person name="Grabovich M.Y."/>
        </authorList>
    </citation>
    <scope>NUCLEOTIDE SEQUENCE</scope>
    <source>
        <strain evidence="2">GKL-01</strain>
    </source>
</reference>
<gene>
    <name evidence="2" type="ORF">QJT80_07465</name>
</gene>